<dbReference type="Proteomes" id="UP001595900">
    <property type="component" value="Unassembled WGS sequence"/>
</dbReference>
<keyword evidence="3" id="KW-1185">Reference proteome</keyword>
<keyword evidence="1" id="KW-0472">Membrane</keyword>
<evidence type="ECO:0000313" key="2">
    <source>
        <dbReference type="EMBL" id="MFC4245086.1"/>
    </source>
</evidence>
<accession>A0ABV8Q9Q5</accession>
<keyword evidence="1" id="KW-0812">Transmembrane</keyword>
<feature type="transmembrane region" description="Helical" evidence="1">
    <location>
        <begin position="68"/>
        <end position="94"/>
    </location>
</feature>
<evidence type="ECO:0000313" key="3">
    <source>
        <dbReference type="Proteomes" id="UP001595900"/>
    </source>
</evidence>
<proteinExistence type="predicted"/>
<sequence>MMGIIWTVCVRIYELLQKYGPSNIVLWRLRSRRGLKWGAPVGLAGVAVYAGIFVGLSELIEHGATAWLYLPAAVALWDAIKFLMTIPVSTIRLLRVRVQETRLLNATIRDVYAAEAASGRRHPKLSRDERRELVAGMRN</sequence>
<organism evidence="2 3">
    <name type="scientific">Gryllotalpicola reticulitermitis</name>
    <dbReference type="NCBI Taxonomy" id="1184153"/>
    <lineage>
        <taxon>Bacteria</taxon>
        <taxon>Bacillati</taxon>
        <taxon>Actinomycetota</taxon>
        <taxon>Actinomycetes</taxon>
        <taxon>Micrococcales</taxon>
        <taxon>Microbacteriaceae</taxon>
        <taxon>Gryllotalpicola</taxon>
    </lineage>
</organism>
<feature type="transmembrane region" description="Helical" evidence="1">
    <location>
        <begin position="37"/>
        <end position="56"/>
    </location>
</feature>
<name>A0ABV8Q9Q5_9MICO</name>
<keyword evidence="1" id="KW-1133">Transmembrane helix</keyword>
<dbReference type="EMBL" id="JBHSCN010000020">
    <property type="protein sequence ID" value="MFC4245086.1"/>
    <property type="molecule type" value="Genomic_DNA"/>
</dbReference>
<protein>
    <submittedName>
        <fullName evidence="2">Sulfate permease</fullName>
    </submittedName>
</protein>
<reference evidence="3" key="1">
    <citation type="journal article" date="2019" name="Int. J. Syst. Evol. Microbiol.">
        <title>The Global Catalogue of Microorganisms (GCM) 10K type strain sequencing project: providing services to taxonomists for standard genome sequencing and annotation.</title>
        <authorList>
            <consortium name="The Broad Institute Genomics Platform"/>
            <consortium name="The Broad Institute Genome Sequencing Center for Infectious Disease"/>
            <person name="Wu L."/>
            <person name="Ma J."/>
        </authorList>
    </citation>
    <scope>NUCLEOTIDE SEQUENCE [LARGE SCALE GENOMIC DNA]</scope>
    <source>
        <strain evidence="3">CGMCC 1.10363</strain>
    </source>
</reference>
<gene>
    <name evidence="2" type="ORF">ACFOYW_17090</name>
</gene>
<comment type="caution">
    <text evidence="2">The sequence shown here is derived from an EMBL/GenBank/DDBJ whole genome shotgun (WGS) entry which is preliminary data.</text>
</comment>
<dbReference type="RefSeq" id="WP_390231799.1">
    <property type="nucleotide sequence ID" value="NZ_JBHSCN010000020.1"/>
</dbReference>
<evidence type="ECO:0000256" key="1">
    <source>
        <dbReference type="SAM" id="Phobius"/>
    </source>
</evidence>